<evidence type="ECO:0000256" key="1">
    <source>
        <dbReference type="ARBA" id="ARBA00005079"/>
    </source>
</evidence>
<evidence type="ECO:0000256" key="10">
    <source>
        <dbReference type="ARBA" id="ARBA00031120"/>
    </source>
</evidence>
<protein>
    <recommendedName>
        <fullName evidence="5">2-amino-3-carboxymuconate-6-semialdehyde decarboxylase</fullName>
        <ecNumber evidence="4">4.1.1.45</ecNumber>
    </recommendedName>
    <alternativeName>
        <fullName evidence="10">Picolinate carboxylase</fullName>
    </alternativeName>
</protein>
<comment type="similarity">
    <text evidence="2">Belongs to the metallo-dependent hydrolases superfamily. ACMSD family.</text>
</comment>
<dbReference type="PANTHER" id="PTHR21240">
    <property type="entry name" value="2-AMINO-3-CARBOXYLMUCONATE-6-SEMIALDEHYDE DECARBOXYLASE"/>
    <property type="match status" value="1"/>
</dbReference>
<dbReference type="OrthoDB" id="9799024at2"/>
<evidence type="ECO:0000256" key="4">
    <source>
        <dbReference type="ARBA" id="ARBA00012365"/>
    </source>
</evidence>
<evidence type="ECO:0000256" key="2">
    <source>
        <dbReference type="ARBA" id="ARBA00005871"/>
    </source>
</evidence>
<dbReference type="RefSeq" id="WP_075614262.1">
    <property type="nucleotide sequence ID" value="NZ_JACIED010000003.1"/>
</dbReference>
<keyword evidence="14" id="KW-1185">Reference proteome</keyword>
<dbReference type="Proteomes" id="UP000185598">
    <property type="component" value="Unassembled WGS sequence"/>
</dbReference>
<evidence type="ECO:0000259" key="11">
    <source>
        <dbReference type="Pfam" id="PF04909"/>
    </source>
</evidence>
<keyword evidence="8" id="KW-0862">Zinc</keyword>
<dbReference type="EMBL" id="JACIED010000003">
    <property type="protein sequence ID" value="MBB4008460.1"/>
    <property type="molecule type" value="Genomic_DNA"/>
</dbReference>
<reference evidence="12 15" key="2">
    <citation type="submission" date="2020-08" db="EMBL/GenBank/DDBJ databases">
        <title>Genomic Encyclopedia of Type Strains, Phase IV (KMG-IV): sequencing the most valuable type-strain genomes for metagenomic binning, comparative biology and taxonomic classification.</title>
        <authorList>
            <person name="Goeker M."/>
        </authorList>
    </citation>
    <scope>NUCLEOTIDE SEQUENCE [LARGE SCALE GENOMIC DNA]</scope>
    <source>
        <strain evidence="12 15">DSM 100021</strain>
    </source>
</reference>
<sequence length="352" mass="38139">MSFAGRKRGRFERNCACSGIDIHCHVVPSSFPSTPGGRAIKGWPSMSPVVDCHATVVIDDKPYRTIGDACWVAERRIEEMDKAGIQIQALSPMPELFGYWIEAEAADGLNRHVNDVIAAMVEQGRGRFVGLGGVPLQDIDLAIRELQRIMAQPGFHGVEIGSNINGVAIGDPRFHPFFAEAEKLGAAIFVHAVRPAGMDRLVGPAPLQQVLAYPTDVGLAAASVITGNLLKHFPNLRIAFSHGGGTLASLLPRLEQGYATFPALTDALFEPPSVQAKRLYADTLVFDTETLRRVISVFGEDKVMIGTDYPFNFREKDPLACVDAALADQAGRERLTFANALTFLAIEEVSNA</sequence>
<dbReference type="GO" id="GO:0046872">
    <property type="term" value="F:metal ion binding"/>
    <property type="evidence" value="ECO:0007669"/>
    <property type="project" value="UniProtKB-KW"/>
</dbReference>
<evidence type="ECO:0000256" key="5">
    <source>
        <dbReference type="ARBA" id="ARBA00021214"/>
    </source>
</evidence>
<keyword evidence="6" id="KW-0479">Metal-binding</keyword>
<gene>
    <name evidence="13" type="ORF">BJF91_13810</name>
    <name evidence="12" type="ORF">GGQ71_002740</name>
</gene>
<evidence type="ECO:0000256" key="3">
    <source>
        <dbReference type="ARBA" id="ARBA00011245"/>
    </source>
</evidence>
<dbReference type="AlphaFoldDB" id="A0A1Q9A719"/>
<dbReference type="GO" id="GO:0005829">
    <property type="term" value="C:cytosol"/>
    <property type="evidence" value="ECO:0007669"/>
    <property type="project" value="TreeGrafter"/>
</dbReference>
<reference evidence="13 14" key="1">
    <citation type="submission" date="2016-09" db="EMBL/GenBank/DDBJ databases">
        <title>Rhizobium oryziradicis sp. nov., isolated from the root of rice.</title>
        <authorList>
            <person name="Zhao J."/>
            <person name="Zhang X."/>
        </authorList>
    </citation>
    <scope>NUCLEOTIDE SEQUENCE [LARGE SCALE GENOMIC DNA]</scope>
    <source>
        <strain evidence="13 14">14971</strain>
    </source>
</reference>
<dbReference type="InterPro" id="IPR032465">
    <property type="entry name" value="ACMSD"/>
</dbReference>
<accession>A0A1Q9A719</accession>
<dbReference type="EC" id="4.1.1.45" evidence="4"/>
<name>A0A1Q9A719_9HYPH</name>
<dbReference type="GO" id="GO:0019748">
    <property type="term" value="P:secondary metabolic process"/>
    <property type="evidence" value="ECO:0007669"/>
    <property type="project" value="TreeGrafter"/>
</dbReference>
<dbReference type="Proteomes" id="UP000544107">
    <property type="component" value="Unassembled WGS sequence"/>
</dbReference>
<evidence type="ECO:0000256" key="8">
    <source>
        <dbReference type="ARBA" id="ARBA00022833"/>
    </source>
</evidence>
<evidence type="ECO:0000313" key="15">
    <source>
        <dbReference type="Proteomes" id="UP000544107"/>
    </source>
</evidence>
<comment type="subunit">
    <text evidence="3">Monomer.</text>
</comment>
<dbReference type="STRING" id="887144.BJF91_13810"/>
<proteinExistence type="inferred from homology"/>
<feature type="domain" description="Amidohydrolase-related" evidence="11">
    <location>
        <begin position="20"/>
        <end position="343"/>
    </location>
</feature>
<evidence type="ECO:0000256" key="7">
    <source>
        <dbReference type="ARBA" id="ARBA00022793"/>
    </source>
</evidence>
<evidence type="ECO:0000313" key="13">
    <source>
        <dbReference type="EMBL" id="OLP50371.1"/>
    </source>
</evidence>
<comment type="pathway">
    <text evidence="1">Secondary metabolite metabolism; quinolate metabolism.</text>
</comment>
<dbReference type="CDD" id="cd01292">
    <property type="entry name" value="metallo-dependent_hydrolases"/>
    <property type="match status" value="1"/>
</dbReference>
<evidence type="ECO:0000256" key="9">
    <source>
        <dbReference type="ARBA" id="ARBA00023239"/>
    </source>
</evidence>
<dbReference type="Pfam" id="PF04909">
    <property type="entry name" value="Amidohydro_2"/>
    <property type="match status" value="1"/>
</dbReference>
<dbReference type="GO" id="GO:0016787">
    <property type="term" value="F:hydrolase activity"/>
    <property type="evidence" value="ECO:0007669"/>
    <property type="project" value="InterPro"/>
</dbReference>
<organism evidence="13 14">
    <name type="scientific">Allorhizobium taibaishanense</name>
    <dbReference type="NCBI Taxonomy" id="887144"/>
    <lineage>
        <taxon>Bacteria</taxon>
        <taxon>Pseudomonadati</taxon>
        <taxon>Pseudomonadota</taxon>
        <taxon>Alphaproteobacteria</taxon>
        <taxon>Hyphomicrobiales</taxon>
        <taxon>Rhizobiaceae</taxon>
        <taxon>Rhizobium/Agrobacterium group</taxon>
        <taxon>Allorhizobium</taxon>
    </lineage>
</organism>
<dbReference type="InterPro" id="IPR006680">
    <property type="entry name" value="Amidohydro-rel"/>
</dbReference>
<keyword evidence="9 12" id="KW-0456">Lyase</keyword>
<comment type="caution">
    <text evidence="13">The sequence shown here is derived from an EMBL/GenBank/DDBJ whole genome shotgun (WGS) entry which is preliminary data.</text>
</comment>
<keyword evidence="7" id="KW-0210">Decarboxylase</keyword>
<dbReference type="InterPro" id="IPR032466">
    <property type="entry name" value="Metal_Hydrolase"/>
</dbReference>
<evidence type="ECO:0000256" key="6">
    <source>
        <dbReference type="ARBA" id="ARBA00022723"/>
    </source>
</evidence>
<dbReference type="SUPFAM" id="SSF51556">
    <property type="entry name" value="Metallo-dependent hydrolases"/>
    <property type="match status" value="1"/>
</dbReference>
<dbReference type="PANTHER" id="PTHR21240:SF27">
    <property type="entry name" value="2-AMINO-3-CARBOXYMUCONATE-6-SEMIALDEHYDE DECARBOXYLASE"/>
    <property type="match status" value="1"/>
</dbReference>
<dbReference type="Gene3D" id="3.20.20.140">
    <property type="entry name" value="Metal-dependent hydrolases"/>
    <property type="match status" value="1"/>
</dbReference>
<evidence type="ECO:0000313" key="12">
    <source>
        <dbReference type="EMBL" id="MBB4008460.1"/>
    </source>
</evidence>
<dbReference type="EMBL" id="MKIN01000021">
    <property type="protein sequence ID" value="OLP50371.1"/>
    <property type="molecule type" value="Genomic_DNA"/>
</dbReference>
<evidence type="ECO:0000313" key="14">
    <source>
        <dbReference type="Proteomes" id="UP000185598"/>
    </source>
</evidence>
<dbReference type="GO" id="GO:0001760">
    <property type="term" value="F:aminocarboxymuconate-semialdehyde decarboxylase activity"/>
    <property type="evidence" value="ECO:0007669"/>
    <property type="project" value="UniProtKB-EC"/>
</dbReference>